<dbReference type="InterPro" id="IPR002052">
    <property type="entry name" value="DNA_methylase_N6_adenine_CS"/>
</dbReference>
<name>K9XRR3_STAC7</name>
<dbReference type="InterPro" id="IPR029063">
    <property type="entry name" value="SAM-dependent_MTases_sf"/>
</dbReference>
<accession>K9XRR3</accession>
<dbReference type="EMBL" id="CP003653">
    <property type="protein sequence ID" value="AFZ35300.1"/>
    <property type="molecule type" value="Genomic_DNA"/>
</dbReference>
<dbReference type="PATRIC" id="fig|111780.3.peg.1816"/>
<reference evidence="2" key="1">
    <citation type="journal article" date="2013" name="Proc. Natl. Acad. Sci. U.S.A.">
        <title>Improving the coverage of the cyanobacterial phylum using diversity-driven genome sequencing.</title>
        <authorList>
            <person name="Shih P.M."/>
            <person name="Wu D."/>
            <person name="Latifi A."/>
            <person name="Axen S.D."/>
            <person name="Fewer D.P."/>
            <person name="Talla E."/>
            <person name="Calteau A."/>
            <person name="Cai F."/>
            <person name="Tandeau de Marsac N."/>
            <person name="Rippka R."/>
            <person name="Herdman M."/>
            <person name="Sivonen K."/>
            <person name="Coursin T."/>
            <person name="Laurent T."/>
            <person name="Goodwin L."/>
            <person name="Nolan M."/>
            <person name="Davenport K.W."/>
            <person name="Han C.S."/>
            <person name="Rubin E.M."/>
            <person name="Eisen J.A."/>
            <person name="Woyke T."/>
            <person name="Gugger M."/>
            <person name="Kerfeld C.A."/>
        </authorList>
    </citation>
    <scope>NUCLEOTIDE SEQUENCE [LARGE SCALE GENOMIC DNA]</scope>
    <source>
        <strain evidence="2">ATCC 29371 / PCC 7437</strain>
    </source>
</reference>
<dbReference type="KEGG" id="scs:Sta7437_1741"/>
<dbReference type="STRING" id="111780.Sta7437_1741"/>
<dbReference type="SUPFAM" id="SSF53335">
    <property type="entry name" value="S-adenosyl-L-methionine-dependent methyltransferases"/>
    <property type="match status" value="1"/>
</dbReference>
<evidence type="ECO:0000313" key="1">
    <source>
        <dbReference type="EMBL" id="AFZ35300.1"/>
    </source>
</evidence>
<keyword evidence="2" id="KW-1185">Reference proteome</keyword>
<dbReference type="eggNOG" id="COG2890">
    <property type="taxonomic scope" value="Bacteria"/>
</dbReference>
<dbReference type="GO" id="GO:0008168">
    <property type="term" value="F:methyltransferase activity"/>
    <property type="evidence" value="ECO:0007669"/>
    <property type="project" value="InterPro"/>
</dbReference>
<evidence type="ECO:0008006" key="3">
    <source>
        <dbReference type="Google" id="ProtNLM"/>
    </source>
</evidence>
<dbReference type="GO" id="GO:0003676">
    <property type="term" value="F:nucleic acid binding"/>
    <property type="evidence" value="ECO:0007669"/>
    <property type="project" value="InterPro"/>
</dbReference>
<protein>
    <recommendedName>
        <fullName evidence="3">Methyltransferase small</fullName>
    </recommendedName>
</protein>
<dbReference type="HOGENOM" id="CLU_085016_0_0_3"/>
<dbReference type="GO" id="GO:0032259">
    <property type="term" value="P:methylation"/>
    <property type="evidence" value="ECO:0007669"/>
    <property type="project" value="InterPro"/>
</dbReference>
<dbReference type="PROSITE" id="PS00092">
    <property type="entry name" value="N6_MTASE"/>
    <property type="match status" value="1"/>
</dbReference>
<gene>
    <name evidence="1" type="ordered locus">Sta7437_1741</name>
</gene>
<dbReference type="Gene3D" id="3.40.50.150">
    <property type="entry name" value="Vaccinia Virus protein VP39"/>
    <property type="match status" value="1"/>
</dbReference>
<sequence length="275" mass="31115">MHQTSRESSSCYSFGVIAYFLTYYQTLTMNKSLLTSDTVVEVNSPNQVFFCPEESQFYAQCLEKMVLSQNISDHFIVEFGSGDGSPVIQALLKSSFIGIIQGYELNLDAYQLAQLKIKQYGLDSYYKVDNSCFFANSHKKARCLIANPPYLPAPDNQLYMPSLHGGHDGASITKRLLAQGYEQVMLMISAYSNPVDTVNYATKLGYQVVDFMISPLKFGYYSCEPKVRNTITQLQRKRKAFFSENIYFLAGVLFQQKSSQTPCLAKEFLKVMTVL</sequence>
<dbReference type="Proteomes" id="UP000010473">
    <property type="component" value="Chromosome"/>
</dbReference>
<organism evidence="1 2">
    <name type="scientific">Stanieria cyanosphaera (strain ATCC 29371 / PCC 7437)</name>
    <dbReference type="NCBI Taxonomy" id="111780"/>
    <lineage>
        <taxon>Bacteria</taxon>
        <taxon>Bacillati</taxon>
        <taxon>Cyanobacteriota</taxon>
        <taxon>Cyanophyceae</taxon>
        <taxon>Pleurocapsales</taxon>
        <taxon>Dermocarpellaceae</taxon>
        <taxon>Stanieria</taxon>
    </lineage>
</organism>
<dbReference type="AlphaFoldDB" id="K9XRR3"/>
<evidence type="ECO:0000313" key="2">
    <source>
        <dbReference type="Proteomes" id="UP000010473"/>
    </source>
</evidence>
<proteinExistence type="predicted"/>